<dbReference type="STRING" id="1081109.A0A167XUU9"/>
<feature type="region of interest" description="Disordered" evidence="1">
    <location>
        <begin position="90"/>
        <end position="110"/>
    </location>
</feature>
<dbReference type="PANTHER" id="PTHR15615">
    <property type="match status" value="1"/>
</dbReference>
<proteinExistence type="predicted"/>
<reference evidence="2 3" key="1">
    <citation type="journal article" date="2016" name="Genome Biol. Evol.">
        <title>Divergent and convergent evolution of fungal pathogenicity.</title>
        <authorList>
            <person name="Shang Y."/>
            <person name="Xiao G."/>
            <person name="Zheng P."/>
            <person name="Cen K."/>
            <person name="Zhan S."/>
            <person name="Wang C."/>
        </authorList>
    </citation>
    <scope>NUCLEOTIDE SEQUENCE [LARGE SCALE GENOMIC DNA]</scope>
    <source>
        <strain evidence="2 3">RCEF 2490</strain>
    </source>
</reference>
<dbReference type="CDD" id="cd20557">
    <property type="entry name" value="CYCLIN_ScPCL1-like"/>
    <property type="match status" value="1"/>
</dbReference>
<dbReference type="Proteomes" id="UP000078544">
    <property type="component" value="Unassembled WGS sequence"/>
</dbReference>
<keyword evidence="3" id="KW-1185">Reference proteome</keyword>
<dbReference type="OrthoDB" id="286814at2759"/>
<dbReference type="Gene3D" id="1.10.472.10">
    <property type="entry name" value="Cyclin-like"/>
    <property type="match status" value="1"/>
</dbReference>
<gene>
    <name evidence="2" type="ORF">AAL_07182</name>
</gene>
<organism evidence="2 3">
    <name type="scientific">Moelleriella libera RCEF 2490</name>
    <dbReference type="NCBI Taxonomy" id="1081109"/>
    <lineage>
        <taxon>Eukaryota</taxon>
        <taxon>Fungi</taxon>
        <taxon>Dikarya</taxon>
        <taxon>Ascomycota</taxon>
        <taxon>Pezizomycotina</taxon>
        <taxon>Sordariomycetes</taxon>
        <taxon>Hypocreomycetidae</taxon>
        <taxon>Hypocreales</taxon>
        <taxon>Clavicipitaceae</taxon>
        <taxon>Moelleriella</taxon>
    </lineage>
</organism>
<dbReference type="PANTHER" id="PTHR15615:SF36">
    <property type="entry name" value="PHO85 CYCLIN-5"/>
    <property type="match status" value="1"/>
</dbReference>
<feature type="compositionally biased region" description="Low complexity" evidence="1">
    <location>
        <begin position="599"/>
        <end position="608"/>
    </location>
</feature>
<name>A0A167XUU9_9HYPO</name>
<feature type="region of interest" description="Disordered" evidence="1">
    <location>
        <begin position="587"/>
        <end position="610"/>
    </location>
</feature>
<dbReference type="AlphaFoldDB" id="A0A167XUU9"/>
<evidence type="ECO:0000313" key="2">
    <source>
        <dbReference type="EMBL" id="KZZ90496.1"/>
    </source>
</evidence>
<evidence type="ECO:0000256" key="1">
    <source>
        <dbReference type="SAM" id="MobiDB-lite"/>
    </source>
</evidence>
<accession>A0A167XUU9</accession>
<dbReference type="GO" id="GO:0016538">
    <property type="term" value="F:cyclin-dependent protein serine/threonine kinase regulator activity"/>
    <property type="evidence" value="ECO:0007669"/>
    <property type="project" value="TreeGrafter"/>
</dbReference>
<dbReference type="EMBL" id="AZGY01000021">
    <property type="protein sequence ID" value="KZZ90496.1"/>
    <property type="molecule type" value="Genomic_DNA"/>
</dbReference>
<comment type="caution">
    <text evidence="2">The sequence shown here is derived from an EMBL/GenBank/DDBJ whole genome shotgun (WGS) entry which is preliminary data.</text>
</comment>
<sequence>MNCDADDSSTIVRHRYAPYSSAISRAASASTASLWSDVSDDTPTSANASDSDSCENVHRCAAPAARNQPNHRQSLHQQGESAEALPAELRQNPRRSGPASHTNREGCPPALVRQSDRKVNFVDNLVDSSTQIVEAIWPLSSAVCRSEIGNKAVLPLRTFIQETLRRSRTSYSTLQVALYYLILIKPHVPKANCATDRYDDSFADQALQCGRRMFLAALILASKYLQDRNYSARAWSKISGLNTQEINQNEIAFLLAVNWKLHITDDIFRRWTDIVLKFTPSPLPPSPGAVSPTYVQQMANWKQLILSLEPQLMNVHGLVSAVQVSASANDLSVHTPRSILNHPQDHRGANTPEYAMISPKACTASAGAEAASHYACNAGRPAPVLGPLPTPRLTPRICGFNTPAASAPSQILGRPNSMGFAMAQVGSVNSTQTTLDRVVGWASSSPHGYCPIRRSSLANSVSTASSPESMVSDSSRSSSVSSVSSLASATIGSGNSRCGLPSRSRVAKVWSDRVSLKPSVPPVPEDIQEYTMAASPETYVGPEMRLGELALQTPLGRHESDLDAMARDPASDAARALQDLHNYNTSMYARSSGRKRSRGLSTSGSLHGKMPEILNLEPASAELSPSPLSQSHSSAIERHLAAPIIPAFGRSAKRVCCSAEAASGYQTATMHPAIGLRGRGMWDGILN</sequence>
<dbReference type="GO" id="GO:0005634">
    <property type="term" value="C:nucleus"/>
    <property type="evidence" value="ECO:0007669"/>
    <property type="project" value="TreeGrafter"/>
</dbReference>
<dbReference type="InterPro" id="IPR013922">
    <property type="entry name" value="Cyclin_PHO80-like"/>
</dbReference>
<dbReference type="Pfam" id="PF08613">
    <property type="entry name" value="Cyclin"/>
    <property type="match status" value="1"/>
</dbReference>
<protein>
    <submittedName>
        <fullName evidence="2">G1/S-specific cyclin Pcl5</fullName>
    </submittedName>
</protein>
<dbReference type="GO" id="GO:0019901">
    <property type="term" value="F:protein kinase binding"/>
    <property type="evidence" value="ECO:0007669"/>
    <property type="project" value="InterPro"/>
</dbReference>
<dbReference type="GO" id="GO:0000307">
    <property type="term" value="C:cyclin-dependent protein kinase holoenzyme complex"/>
    <property type="evidence" value="ECO:0007669"/>
    <property type="project" value="TreeGrafter"/>
</dbReference>
<evidence type="ECO:0000313" key="3">
    <source>
        <dbReference type="Proteomes" id="UP000078544"/>
    </source>
</evidence>